<feature type="non-terminal residue" evidence="3">
    <location>
        <position position="1"/>
    </location>
</feature>
<evidence type="ECO:0000259" key="2">
    <source>
        <dbReference type="Pfam" id="PF05183"/>
    </source>
</evidence>
<protein>
    <recommendedName>
        <fullName evidence="1">RNA-dependent RNA polymerase</fullName>
        <ecNumber evidence="1">2.7.7.48</ecNumber>
    </recommendedName>
</protein>
<dbReference type="GO" id="GO:0030422">
    <property type="term" value="P:siRNA processing"/>
    <property type="evidence" value="ECO:0007669"/>
    <property type="project" value="TreeGrafter"/>
</dbReference>
<dbReference type="InterPro" id="IPR057596">
    <property type="entry name" value="RDRP_core"/>
</dbReference>
<gene>
    <name evidence="3" type="ORF">XDN619_LOCUS22290</name>
</gene>
<keyword evidence="1" id="KW-0808">Transferase</keyword>
<dbReference type="EMBL" id="CAJNRG010010078">
    <property type="protein sequence ID" value="CAF2119011.1"/>
    <property type="molecule type" value="Genomic_DNA"/>
</dbReference>
<dbReference type="GO" id="GO:0003968">
    <property type="term" value="F:RNA-directed RNA polymerase activity"/>
    <property type="evidence" value="ECO:0007669"/>
    <property type="project" value="UniProtKB-KW"/>
</dbReference>
<name>A0A816VBQ8_9BILA</name>
<sequence>GVLEPGEVYFRPTFNGRQFMIDSKICFVAKSPSYHLGDIRVLKLTSYKQLQHLYDVIVFPTRGRRPHPNEIAGSDLDGDKYLICWDNDLIPKQTNQPMDYNSTAKAQESEFITRKEMISHFANAQKNNQSGIIDNYYNYWANLLGVNSIQCRRLAELFSEAVDAPKTGQKIRIPVELKPPRKEEQQFPNEISLIQSSQDNSQSNANNKNIEKKQFVWIKMLNEAKKFKEEFQIRLINENQFKSLSKETLLNILYERRCPYKYNFANAQSLNEYSLIVTTIKWSNEQENPDEILKDFIYLFDFSQLTMEQKQNIELSLKIGQSYLYSILNKSKLLSKELINKYHLSDNCLSWRLFYTSPKLFNISSRFEFEQTLQPIIYVLEQNSLHEKTLINISIDDTITLVLDICKDALSRQSQLTNSNESKITFQIQSGISCYQKGFFTNREKLSINYDNIVVPTH</sequence>
<keyword evidence="1" id="KW-0694">RNA-binding</keyword>
<feature type="non-terminal residue" evidence="3">
    <location>
        <position position="458"/>
    </location>
</feature>
<keyword evidence="1" id="KW-0548">Nucleotidyltransferase</keyword>
<dbReference type="EC" id="2.7.7.48" evidence="1"/>
<evidence type="ECO:0000256" key="1">
    <source>
        <dbReference type="RuleBase" id="RU363098"/>
    </source>
</evidence>
<dbReference type="GO" id="GO:0003723">
    <property type="term" value="F:RNA binding"/>
    <property type="evidence" value="ECO:0007669"/>
    <property type="project" value="UniProtKB-KW"/>
</dbReference>
<dbReference type="GO" id="GO:0031380">
    <property type="term" value="C:nuclear RNA-directed RNA polymerase complex"/>
    <property type="evidence" value="ECO:0007669"/>
    <property type="project" value="TreeGrafter"/>
</dbReference>
<evidence type="ECO:0000313" key="3">
    <source>
        <dbReference type="EMBL" id="CAF2119011.1"/>
    </source>
</evidence>
<feature type="domain" description="RDRP core" evidence="2">
    <location>
        <begin position="1"/>
        <end position="198"/>
    </location>
</feature>
<dbReference type="Proteomes" id="UP000663887">
    <property type="component" value="Unassembled WGS sequence"/>
</dbReference>
<keyword evidence="1" id="KW-0696">RNA-directed RNA polymerase</keyword>
<reference evidence="3" key="1">
    <citation type="submission" date="2021-02" db="EMBL/GenBank/DDBJ databases">
        <authorList>
            <person name="Nowell W R."/>
        </authorList>
    </citation>
    <scope>NUCLEOTIDE SEQUENCE</scope>
</reference>
<evidence type="ECO:0000313" key="4">
    <source>
        <dbReference type="Proteomes" id="UP000663887"/>
    </source>
</evidence>
<accession>A0A816VBQ8</accession>
<dbReference type="AlphaFoldDB" id="A0A816VBQ8"/>
<organism evidence="3 4">
    <name type="scientific">Rotaria magnacalcarata</name>
    <dbReference type="NCBI Taxonomy" id="392030"/>
    <lineage>
        <taxon>Eukaryota</taxon>
        <taxon>Metazoa</taxon>
        <taxon>Spiralia</taxon>
        <taxon>Gnathifera</taxon>
        <taxon>Rotifera</taxon>
        <taxon>Eurotatoria</taxon>
        <taxon>Bdelloidea</taxon>
        <taxon>Philodinida</taxon>
        <taxon>Philodinidae</taxon>
        <taxon>Rotaria</taxon>
    </lineage>
</organism>
<comment type="similarity">
    <text evidence="1">Belongs to the RdRP family.</text>
</comment>
<dbReference type="InterPro" id="IPR007855">
    <property type="entry name" value="RDRP"/>
</dbReference>
<dbReference type="Pfam" id="PF05183">
    <property type="entry name" value="RdRP"/>
    <property type="match status" value="1"/>
</dbReference>
<comment type="caution">
    <text evidence="3">The sequence shown here is derived from an EMBL/GenBank/DDBJ whole genome shotgun (WGS) entry which is preliminary data.</text>
</comment>
<dbReference type="PANTHER" id="PTHR23079">
    <property type="entry name" value="RNA-DEPENDENT RNA POLYMERASE"/>
    <property type="match status" value="1"/>
</dbReference>
<comment type="catalytic activity">
    <reaction evidence="1">
        <text>RNA(n) + a ribonucleoside 5'-triphosphate = RNA(n+1) + diphosphate</text>
        <dbReference type="Rhea" id="RHEA:21248"/>
        <dbReference type="Rhea" id="RHEA-COMP:14527"/>
        <dbReference type="Rhea" id="RHEA-COMP:17342"/>
        <dbReference type="ChEBI" id="CHEBI:33019"/>
        <dbReference type="ChEBI" id="CHEBI:61557"/>
        <dbReference type="ChEBI" id="CHEBI:140395"/>
        <dbReference type="EC" id="2.7.7.48"/>
    </reaction>
</comment>
<dbReference type="PANTHER" id="PTHR23079:SF55">
    <property type="entry name" value="RNA-DIRECTED RNA POLYMERASE"/>
    <property type="match status" value="1"/>
</dbReference>
<proteinExistence type="inferred from homology"/>